<reference evidence="1 2" key="1">
    <citation type="journal article" date="2015" name="Genome Announc.">
        <title>Expanding the biotechnology potential of lactobacilli through comparative genomics of 213 strains and associated genera.</title>
        <authorList>
            <person name="Sun Z."/>
            <person name="Harris H.M."/>
            <person name="McCann A."/>
            <person name="Guo C."/>
            <person name="Argimon S."/>
            <person name="Zhang W."/>
            <person name="Yang X."/>
            <person name="Jeffery I.B."/>
            <person name="Cooney J.C."/>
            <person name="Kagawa T.F."/>
            <person name="Liu W."/>
            <person name="Song Y."/>
            <person name="Salvetti E."/>
            <person name="Wrobel A."/>
            <person name="Rasinkangas P."/>
            <person name="Parkhill J."/>
            <person name="Rea M.C."/>
            <person name="O'Sullivan O."/>
            <person name="Ritari J."/>
            <person name="Douillard F.P."/>
            <person name="Paul Ross R."/>
            <person name="Yang R."/>
            <person name="Briner A.E."/>
            <person name="Felis G.E."/>
            <person name="de Vos W.M."/>
            <person name="Barrangou R."/>
            <person name="Klaenhammer T.R."/>
            <person name="Caufield P.W."/>
            <person name="Cui Y."/>
            <person name="Zhang H."/>
            <person name="O'Toole P.W."/>
        </authorList>
    </citation>
    <scope>NUCLEOTIDE SEQUENCE [LARGE SCALE GENOMIC DNA]</scope>
    <source>
        <strain evidence="1 2">DSM 18527</strain>
    </source>
</reference>
<accession>A0A0R1XUV3</accession>
<evidence type="ECO:0000313" key="1">
    <source>
        <dbReference type="EMBL" id="KRM33381.1"/>
    </source>
</evidence>
<gene>
    <name evidence="1" type="ORF">FC83_GL002950</name>
</gene>
<organism evidence="1 2">
    <name type="scientific">Agrilactobacillus composti DSM 18527 = JCM 14202</name>
    <dbReference type="NCBI Taxonomy" id="1423734"/>
    <lineage>
        <taxon>Bacteria</taxon>
        <taxon>Bacillati</taxon>
        <taxon>Bacillota</taxon>
        <taxon>Bacilli</taxon>
        <taxon>Lactobacillales</taxon>
        <taxon>Lactobacillaceae</taxon>
        <taxon>Agrilactobacillus</taxon>
    </lineage>
</organism>
<evidence type="ECO:0008006" key="3">
    <source>
        <dbReference type="Google" id="ProtNLM"/>
    </source>
</evidence>
<comment type="caution">
    <text evidence="1">The sequence shown here is derived from an EMBL/GenBank/DDBJ whole genome shotgun (WGS) entry which is preliminary data.</text>
</comment>
<protein>
    <recommendedName>
        <fullName evidence="3">Surface layer protein A domain-containing protein</fullName>
    </recommendedName>
</protein>
<proteinExistence type="predicted"/>
<dbReference type="PATRIC" id="fig|1423734.3.peg.2999"/>
<dbReference type="EMBL" id="AZGA01000054">
    <property type="protein sequence ID" value="KRM33381.1"/>
    <property type="molecule type" value="Genomic_DNA"/>
</dbReference>
<dbReference type="RefSeq" id="WP_057002651.1">
    <property type="nucleotide sequence ID" value="NZ_AZGA01000054.1"/>
</dbReference>
<dbReference type="AlphaFoldDB" id="A0A0R1XUV3"/>
<dbReference type="STRING" id="1423734.FC83_GL002950"/>
<name>A0A0R1XUV3_9LACO</name>
<sequence length="290" mass="32478">MKKLVWLLGLGTLLVSLSFILQQPQNVKAETMVAIPVEDSSFVTAGKGVTPTKATQLQPTGPVYGLSAWKIQATVPLISDRGPEPWIRASQAYKIGQDTWLTDGQVLVVPQGKIVKTPANFKILSYDTSFTAGIVDNDGPVALWGSTDYTRQVGTVKPGSVWTITHYYAGTDGSVWFDLGNNQWIPSFYFNNDLFHNFNTSYNYPNSDNNYTSQRRTVVKLRHPFVVTIHGDAPKQTIKFPNSGDMFPGIYLDPNSQWLCYDVNYYNELTGPWYQLGPEVWLRASYDSLD</sequence>
<evidence type="ECO:0000313" key="2">
    <source>
        <dbReference type="Proteomes" id="UP000051236"/>
    </source>
</evidence>
<dbReference type="Proteomes" id="UP000051236">
    <property type="component" value="Unassembled WGS sequence"/>
</dbReference>
<keyword evidence="2" id="KW-1185">Reference proteome</keyword>